<dbReference type="AlphaFoldDB" id="A0A1G6I4P7"/>
<dbReference type="Proteomes" id="UP000199452">
    <property type="component" value="Unassembled WGS sequence"/>
</dbReference>
<sequence length="138" mass="15944">MNRLILIMMVPFIMSSCKKWNEDSTETFCYSCENEKTIDTCYNVHAKVVDFWHDPIHGQETTTGFTIRQEDLTTPGTYVIEADSCLIPCPPLQGEFKQLDTHVLISYCLKNCKPYLSSPNQRGLIYGRKIEILSIKHY</sequence>
<evidence type="ECO:0000313" key="1">
    <source>
        <dbReference type="EMBL" id="SDC01539.1"/>
    </source>
</evidence>
<protein>
    <recommendedName>
        <fullName evidence="3">Lipoprotein</fullName>
    </recommendedName>
</protein>
<organism evidence="1 2">
    <name type="scientific">Williamwhitmania taraxaci</name>
    <dbReference type="NCBI Taxonomy" id="1640674"/>
    <lineage>
        <taxon>Bacteria</taxon>
        <taxon>Pseudomonadati</taxon>
        <taxon>Bacteroidota</taxon>
        <taxon>Bacteroidia</taxon>
        <taxon>Bacteroidales</taxon>
        <taxon>Williamwhitmaniaceae</taxon>
        <taxon>Williamwhitmania</taxon>
    </lineage>
</organism>
<dbReference type="RefSeq" id="WP_125869779.1">
    <property type="nucleotide sequence ID" value="NZ_FMYP01000014.1"/>
</dbReference>
<reference evidence="1 2" key="1">
    <citation type="submission" date="2016-09" db="EMBL/GenBank/DDBJ databases">
        <authorList>
            <person name="Capua I."/>
            <person name="De Benedictis P."/>
            <person name="Joannis T."/>
            <person name="Lombin L.H."/>
            <person name="Cattoli G."/>
        </authorList>
    </citation>
    <scope>NUCLEOTIDE SEQUENCE [LARGE SCALE GENOMIC DNA]</scope>
    <source>
        <strain evidence="1 2">A7P-90m</strain>
    </source>
</reference>
<accession>A0A1G6I4P7</accession>
<keyword evidence="2" id="KW-1185">Reference proteome</keyword>
<evidence type="ECO:0000313" key="2">
    <source>
        <dbReference type="Proteomes" id="UP000199452"/>
    </source>
</evidence>
<gene>
    <name evidence="1" type="ORF">SAMN05216323_101460</name>
</gene>
<dbReference type="EMBL" id="FMYP01000014">
    <property type="protein sequence ID" value="SDC01539.1"/>
    <property type="molecule type" value="Genomic_DNA"/>
</dbReference>
<evidence type="ECO:0008006" key="3">
    <source>
        <dbReference type="Google" id="ProtNLM"/>
    </source>
</evidence>
<name>A0A1G6I4P7_9BACT</name>
<dbReference type="PROSITE" id="PS51257">
    <property type="entry name" value="PROKAR_LIPOPROTEIN"/>
    <property type="match status" value="1"/>
</dbReference>
<proteinExistence type="predicted"/>